<dbReference type="PANTHER" id="PTHR35276">
    <property type="entry name" value="S-ADENOSYL-L-METHIONINE-DEPENDENT METHYLTRANSFERASES SUPERFAMILY PROTEIN"/>
    <property type="match status" value="1"/>
</dbReference>
<evidence type="ECO:0000313" key="2">
    <source>
        <dbReference type="Proteomes" id="UP000683559"/>
    </source>
</evidence>
<evidence type="ECO:0000313" key="1">
    <source>
        <dbReference type="EMBL" id="QXE89125.1"/>
    </source>
</evidence>
<dbReference type="GO" id="GO:0008168">
    <property type="term" value="F:methyltransferase activity"/>
    <property type="evidence" value="ECO:0007669"/>
    <property type="project" value="UniProtKB-KW"/>
</dbReference>
<protein>
    <submittedName>
        <fullName evidence="1">Class I SAM-dependent methyltransferase</fullName>
    </submittedName>
</protein>
<dbReference type="CDD" id="cd02440">
    <property type="entry name" value="AdoMet_MTases"/>
    <property type="match status" value="1"/>
</dbReference>
<name>A0ABX8LER5_9BACT</name>
<keyword evidence="1" id="KW-0808">Transferase</keyword>
<sequence length="238" mass="25410">MVVWGYCGDGWQQGSIYYAQAGPHPCPSPGGRGGVWLWSFGGTVGKAGNKAESLRGAVPLSHYFLRERVRPGNLVLDATCGNGLDTLLLADLVGEGGTVWAFDVQPQAINATRQLLEREGRLAQVRLVEVGHERLADFVPQGITAAAFNLGYLPGGDTGLITDPANTVAALGQAAELLAPRGIVTIALYTGHAGGPEEAAAVEQWAATLHPGRFNVWRHRQLNRPDTAPYLVLVERIR</sequence>
<organism evidence="1 2">
    <name type="scientific">Geomonas subterranea</name>
    <dbReference type="NCBI Taxonomy" id="2847989"/>
    <lineage>
        <taxon>Bacteria</taxon>
        <taxon>Pseudomonadati</taxon>
        <taxon>Thermodesulfobacteriota</taxon>
        <taxon>Desulfuromonadia</taxon>
        <taxon>Geobacterales</taxon>
        <taxon>Geobacteraceae</taxon>
        <taxon>Geomonas</taxon>
    </lineage>
</organism>
<dbReference type="Proteomes" id="UP000683559">
    <property type="component" value="Chromosome"/>
</dbReference>
<dbReference type="Pfam" id="PF06962">
    <property type="entry name" value="rRNA_methylase"/>
    <property type="match status" value="1"/>
</dbReference>
<dbReference type="PANTHER" id="PTHR35276:SF1">
    <property type="entry name" value="TRNA (MNM(5)S(2)U34)-METHYLTRANSFERASE, CHLOROPLASTIC"/>
    <property type="match status" value="1"/>
</dbReference>
<dbReference type="InterPro" id="IPR010719">
    <property type="entry name" value="MnmM_MeTrfase"/>
</dbReference>
<proteinExistence type="predicted"/>
<dbReference type="GO" id="GO:0032259">
    <property type="term" value="P:methylation"/>
    <property type="evidence" value="ECO:0007669"/>
    <property type="project" value="UniProtKB-KW"/>
</dbReference>
<accession>A0ABX8LER5</accession>
<dbReference type="EMBL" id="CP077683">
    <property type="protein sequence ID" value="QXE89125.1"/>
    <property type="molecule type" value="Genomic_DNA"/>
</dbReference>
<keyword evidence="1" id="KW-0489">Methyltransferase</keyword>
<reference evidence="1 2" key="1">
    <citation type="submission" date="2021-06" db="EMBL/GenBank/DDBJ databases">
        <title>Gemonas diversity in paddy soil.</title>
        <authorList>
            <person name="Liu G."/>
        </authorList>
    </citation>
    <scope>NUCLEOTIDE SEQUENCE [LARGE SCALE GENOMIC DNA]</scope>
    <source>
        <strain evidence="1 2">RG2</strain>
    </source>
</reference>
<gene>
    <name evidence="1" type="ORF">KP001_11675</name>
</gene>
<keyword evidence="2" id="KW-1185">Reference proteome</keyword>